<dbReference type="InterPro" id="IPR036869">
    <property type="entry name" value="J_dom_sf"/>
</dbReference>
<dbReference type="EMBL" id="QXFT01001453">
    <property type="protein sequence ID" value="KAE9318258.1"/>
    <property type="molecule type" value="Genomic_DNA"/>
</dbReference>
<accession>A0A6A3KYS9</accession>
<evidence type="ECO:0000259" key="1">
    <source>
        <dbReference type="PROSITE" id="PS50076"/>
    </source>
</evidence>
<dbReference type="SUPFAM" id="SSF46565">
    <property type="entry name" value="Chaperone J-domain"/>
    <property type="match status" value="1"/>
</dbReference>
<evidence type="ECO:0000313" key="2">
    <source>
        <dbReference type="EMBL" id="KAE9004695.1"/>
    </source>
</evidence>
<evidence type="ECO:0000313" key="5">
    <source>
        <dbReference type="Proteomes" id="UP000429607"/>
    </source>
</evidence>
<keyword evidence="6" id="KW-1185">Reference proteome</keyword>
<sequence length="542" mass="58804">MSASGAAVHVCEQATSDAPSKCLADTQHDQTLSAKLRVQLCQRATSDAPQLCVKSLRKVVNAQRLDIYEAVAACRQAEDLGPADCVAELFQGATPSPGKVAAQLCHAAKNSEPARCYSAAPLVYDDELKISLCKQAESTAPALCADSVITRIAKQPLVKVALCRGATSSAPVACAIEAPFGMDAADLVVLCRSTTSTAPARCAQEVPAFLRIPSDKVAQVCAGATSTTPGRCLAHHIRHSCLLLRTVDSIQIVNECRLAVAQPSALGLAQASYNCPELRPMCPLQLVVNVLDQYGDILADKEYRGNTVVYVSAVFTGIANQEDSYLLRGQPTLQGPSYATIANGSAVFSNLLFTAAGQFTLTFRAGERVTEEVARVVVHPDHAAAALQTRCDELFTRFQCSLQSPKRDYQYRELQVLHLPRAVHFNAISCERYWVDNIGGLSFSGFSSHNDVLYALPRPFYDLFTSSDVPRAEMSAWALLGLKEGETGRAAIRRAYHQRSLEWHPDKWHALAAALPSIWQQELIGIYALIRQAYDQLTQAPR</sequence>
<protein>
    <recommendedName>
        <fullName evidence="1">J domain-containing protein</fullName>
    </recommendedName>
</protein>
<dbReference type="EMBL" id="QXFU01001334">
    <property type="protein sequence ID" value="KAE9004695.1"/>
    <property type="molecule type" value="Genomic_DNA"/>
</dbReference>
<dbReference type="InterPro" id="IPR001623">
    <property type="entry name" value="DnaJ_domain"/>
</dbReference>
<feature type="domain" description="J" evidence="1">
    <location>
        <begin position="475"/>
        <end position="542"/>
    </location>
</feature>
<reference evidence="5 7" key="1">
    <citation type="submission" date="2018-09" db="EMBL/GenBank/DDBJ databases">
        <title>Genomic investigation of the strawberry pathogen Phytophthora fragariae indicates pathogenicity is determined by transcriptional variation in three key races.</title>
        <authorList>
            <person name="Adams T.M."/>
            <person name="Armitage A.D."/>
            <person name="Sobczyk M.K."/>
            <person name="Bates H.J."/>
            <person name="Dunwell J.M."/>
            <person name="Nellist C.F."/>
            <person name="Harrison R.J."/>
        </authorList>
    </citation>
    <scope>NUCLEOTIDE SEQUENCE [LARGE SCALE GENOMIC DNA]</scope>
    <source>
        <strain evidence="3 5">SCRP249</strain>
        <strain evidence="2 7">SCRP324</strain>
        <strain evidence="4 6">SCRP333</strain>
    </source>
</reference>
<comment type="caution">
    <text evidence="3">The sequence shown here is derived from an EMBL/GenBank/DDBJ whole genome shotgun (WGS) entry which is preliminary data.</text>
</comment>
<dbReference type="Gene3D" id="1.10.287.110">
    <property type="entry name" value="DnaJ domain"/>
    <property type="match status" value="1"/>
</dbReference>
<dbReference type="Proteomes" id="UP000434957">
    <property type="component" value="Unassembled WGS sequence"/>
</dbReference>
<dbReference type="PROSITE" id="PS50076">
    <property type="entry name" value="DNAJ_2"/>
    <property type="match status" value="1"/>
</dbReference>
<organism evidence="3 5">
    <name type="scientific">Phytophthora rubi</name>
    <dbReference type="NCBI Taxonomy" id="129364"/>
    <lineage>
        <taxon>Eukaryota</taxon>
        <taxon>Sar</taxon>
        <taxon>Stramenopiles</taxon>
        <taxon>Oomycota</taxon>
        <taxon>Peronosporomycetes</taxon>
        <taxon>Peronosporales</taxon>
        <taxon>Peronosporaceae</taxon>
        <taxon>Phytophthora</taxon>
    </lineage>
</organism>
<dbReference type="AlphaFoldDB" id="A0A6A3KYS9"/>
<dbReference type="OrthoDB" id="552049at2759"/>
<dbReference type="EMBL" id="QXFV01001325">
    <property type="protein sequence ID" value="KAE9008684.1"/>
    <property type="molecule type" value="Genomic_DNA"/>
</dbReference>
<evidence type="ECO:0000313" key="6">
    <source>
        <dbReference type="Proteomes" id="UP000434957"/>
    </source>
</evidence>
<name>A0A6A3KYS9_9STRA</name>
<evidence type="ECO:0000313" key="7">
    <source>
        <dbReference type="Proteomes" id="UP000435112"/>
    </source>
</evidence>
<evidence type="ECO:0000313" key="4">
    <source>
        <dbReference type="EMBL" id="KAE9318258.1"/>
    </source>
</evidence>
<evidence type="ECO:0000313" key="3">
    <source>
        <dbReference type="EMBL" id="KAE9008684.1"/>
    </source>
</evidence>
<dbReference type="Proteomes" id="UP000429607">
    <property type="component" value="Unassembled WGS sequence"/>
</dbReference>
<gene>
    <name evidence="3" type="ORF">PR001_g16622</name>
    <name evidence="2" type="ORF">PR002_g16985</name>
    <name evidence="4" type="ORF">PR003_g18275</name>
</gene>
<dbReference type="CDD" id="cd06257">
    <property type="entry name" value="DnaJ"/>
    <property type="match status" value="1"/>
</dbReference>
<dbReference type="Proteomes" id="UP000435112">
    <property type="component" value="Unassembled WGS sequence"/>
</dbReference>
<proteinExistence type="predicted"/>